<feature type="compositionally biased region" description="Low complexity" evidence="1">
    <location>
        <begin position="192"/>
        <end position="211"/>
    </location>
</feature>
<feature type="compositionally biased region" description="Low complexity" evidence="1">
    <location>
        <begin position="597"/>
        <end position="611"/>
    </location>
</feature>
<feature type="region of interest" description="Disordered" evidence="1">
    <location>
        <begin position="1"/>
        <end position="395"/>
    </location>
</feature>
<evidence type="ECO:0000256" key="1">
    <source>
        <dbReference type="SAM" id="MobiDB-lite"/>
    </source>
</evidence>
<dbReference type="AlphaFoldDB" id="A0A194SD89"/>
<feature type="compositionally biased region" description="Gly residues" evidence="1">
    <location>
        <begin position="44"/>
        <end position="60"/>
    </location>
</feature>
<feature type="compositionally biased region" description="Low complexity" evidence="1">
    <location>
        <begin position="20"/>
        <end position="30"/>
    </location>
</feature>
<feature type="compositionally biased region" description="Polar residues" evidence="1">
    <location>
        <begin position="139"/>
        <end position="155"/>
    </location>
</feature>
<feature type="compositionally biased region" description="Acidic residues" evidence="1">
    <location>
        <begin position="471"/>
        <end position="483"/>
    </location>
</feature>
<feature type="region of interest" description="Disordered" evidence="1">
    <location>
        <begin position="745"/>
        <end position="770"/>
    </location>
</feature>
<protein>
    <submittedName>
        <fullName evidence="2">Uncharacterized protein</fullName>
    </submittedName>
</protein>
<feature type="region of interest" description="Disordered" evidence="1">
    <location>
        <begin position="444"/>
        <end position="676"/>
    </location>
</feature>
<dbReference type="OrthoDB" id="2529024at2759"/>
<feature type="compositionally biased region" description="Low complexity" evidence="1">
    <location>
        <begin position="244"/>
        <end position="260"/>
    </location>
</feature>
<dbReference type="Proteomes" id="UP000053890">
    <property type="component" value="Unassembled WGS sequence"/>
</dbReference>
<name>A0A194SD89_RHOGW</name>
<evidence type="ECO:0000313" key="3">
    <source>
        <dbReference type="Proteomes" id="UP000053890"/>
    </source>
</evidence>
<dbReference type="EMBL" id="KQ474074">
    <property type="protein sequence ID" value="KPV77361.1"/>
    <property type="molecule type" value="Genomic_DNA"/>
</dbReference>
<gene>
    <name evidence="2" type="ORF">RHOBADRAFT_51229</name>
</gene>
<dbReference type="RefSeq" id="XP_018273410.1">
    <property type="nucleotide sequence ID" value="XM_018415726.1"/>
</dbReference>
<sequence>MPDTDYDDLPSPPRARSHSRTGAAGAAGRLYGRKAARKPVGGSAHHGGGGGASGEEGSGGESSPSVEARSVGGGSQRSSRSSRSQGAARGQGGRAGKVTRRGKEREADEESDEGNDDEVGLGIAPGGRSRVKGKLHTARPSSSLTAVRPSSSSIFSLYRSGDNGGATSDRVGRAKRTATEEDEQEQNKRSRSSAASSQRARSPRSSSTFSSPRKRALGDKSNLTADSPRKASRARPSQLVLPGPSTTTSSSRSPRASASSLGVFRDQPSTSAAAHPAASSSSHLAPPPPIPPSTAQSASRARPPRAALAVTAQSMPHRAPTFSTSLARSTSPDLSGARGALNPPPSPRAPQPASPARLGVPGGSRPSLGAPGMPAPWALAAPAGQHSSSPRRAHEPVVEHGAPVFRYTTSEFDDAPSLQLSLGDGGAAEDDGAGMESSIVLETWEDEQSRRSEAREPVLEGLLAEGAEHEMADDEGGSDDEVGDMTLRPGAGLLDVSASEEMPMDDDAGAAQGGDAAERDDEESELGADDLVLVGRAPKAREPVVAPNLADEEDGDATIKAPSRLARRDEPAQALDDAQQPAAPDSPDQHLADHFWPARTSSSSSSSSTASPRRRPVKISFSASLMPPRRPRLSVDKPLEDGPLSDEDPLGYALRTTATYSSEDDLADSAPSDESALEDYLAEREVGRAVKPTSGQRDKRVAASARARRLRLVDGAREGLERKVLDVDEADMRGALRRLLEARAEGADEQEEEALKAWHKQKKQWVTGRE</sequence>
<feature type="compositionally biased region" description="Polar residues" evidence="1">
    <location>
        <begin position="321"/>
        <end position="333"/>
    </location>
</feature>
<feature type="compositionally biased region" description="Low complexity" evidence="1">
    <location>
        <begin position="293"/>
        <end position="309"/>
    </location>
</feature>
<feature type="compositionally biased region" description="Low complexity" evidence="1">
    <location>
        <begin position="61"/>
        <end position="88"/>
    </location>
</feature>
<feature type="compositionally biased region" description="Basic and acidic residues" evidence="1">
    <location>
        <begin position="447"/>
        <end position="458"/>
    </location>
</feature>
<evidence type="ECO:0000313" key="2">
    <source>
        <dbReference type="EMBL" id="KPV77361.1"/>
    </source>
</evidence>
<proteinExistence type="predicted"/>
<feature type="compositionally biased region" description="Pro residues" evidence="1">
    <location>
        <begin position="342"/>
        <end position="353"/>
    </location>
</feature>
<reference evidence="2 3" key="1">
    <citation type="journal article" date="2015" name="Front. Microbiol.">
        <title>Genome sequence of the plant growth promoting endophytic yeast Rhodotorula graminis WP1.</title>
        <authorList>
            <person name="Firrincieli A."/>
            <person name="Otillar R."/>
            <person name="Salamov A."/>
            <person name="Schmutz J."/>
            <person name="Khan Z."/>
            <person name="Redman R.S."/>
            <person name="Fleck N.D."/>
            <person name="Lindquist E."/>
            <person name="Grigoriev I.V."/>
            <person name="Doty S.L."/>
        </authorList>
    </citation>
    <scope>NUCLEOTIDE SEQUENCE [LARGE SCALE GENOMIC DNA]</scope>
    <source>
        <strain evidence="2 3">WP1</strain>
    </source>
</reference>
<accession>A0A194SD89</accession>
<feature type="compositionally biased region" description="Low complexity" evidence="1">
    <location>
        <begin position="572"/>
        <end position="586"/>
    </location>
</feature>
<feature type="compositionally biased region" description="Acidic residues" evidence="1">
    <location>
        <begin position="518"/>
        <end position="528"/>
    </location>
</feature>
<feature type="compositionally biased region" description="Acidic residues" evidence="1">
    <location>
        <begin position="107"/>
        <end position="119"/>
    </location>
</feature>
<organism evidence="2 3">
    <name type="scientific">Rhodotorula graminis (strain WP1)</name>
    <dbReference type="NCBI Taxonomy" id="578459"/>
    <lineage>
        <taxon>Eukaryota</taxon>
        <taxon>Fungi</taxon>
        <taxon>Dikarya</taxon>
        <taxon>Basidiomycota</taxon>
        <taxon>Pucciniomycotina</taxon>
        <taxon>Microbotryomycetes</taxon>
        <taxon>Sporidiobolales</taxon>
        <taxon>Sporidiobolaceae</taxon>
        <taxon>Rhodotorula</taxon>
    </lineage>
</organism>
<dbReference type="GeneID" id="28976174"/>
<keyword evidence="3" id="KW-1185">Reference proteome</keyword>
<feature type="compositionally biased region" description="Low complexity" evidence="1">
    <location>
        <begin position="267"/>
        <end position="284"/>
    </location>
</feature>
<dbReference type="OMA" id="YEMAERE"/>